<reference evidence="2" key="1">
    <citation type="submission" date="2019-12" db="EMBL/GenBank/DDBJ databases">
        <title>Genome sequencing and annotation of Brassica cretica.</title>
        <authorList>
            <person name="Studholme D.J."/>
            <person name="Sarris P.F."/>
        </authorList>
    </citation>
    <scope>NUCLEOTIDE SEQUENCE</scope>
    <source>
        <strain evidence="2">PFS-102/07</strain>
        <tissue evidence="2">Leaf</tissue>
    </source>
</reference>
<comment type="caution">
    <text evidence="2">The sequence shown here is derived from an EMBL/GenBank/DDBJ whole genome shotgun (WGS) entry which is preliminary data.</text>
</comment>
<protein>
    <submittedName>
        <fullName evidence="2">Uncharacterized protein</fullName>
    </submittedName>
</protein>
<feature type="compositionally biased region" description="Basic and acidic residues" evidence="1">
    <location>
        <begin position="105"/>
        <end position="118"/>
    </location>
</feature>
<organism evidence="2">
    <name type="scientific">Brassica cretica</name>
    <name type="common">Mustard</name>
    <dbReference type="NCBI Taxonomy" id="69181"/>
    <lineage>
        <taxon>Eukaryota</taxon>
        <taxon>Viridiplantae</taxon>
        <taxon>Streptophyta</taxon>
        <taxon>Embryophyta</taxon>
        <taxon>Tracheophyta</taxon>
        <taxon>Spermatophyta</taxon>
        <taxon>Magnoliopsida</taxon>
        <taxon>eudicotyledons</taxon>
        <taxon>Gunneridae</taxon>
        <taxon>Pentapetalae</taxon>
        <taxon>rosids</taxon>
        <taxon>malvids</taxon>
        <taxon>Brassicales</taxon>
        <taxon>Brassicaceae</taxon>
        <taxon>Brassiceae</taxon>
        <taxon>Brassica</taxon>
    </lineage>
</organism>
<name>A0A8S9M1J0_BRACR</name>
<dbReference type="AlphaFoldDB" id="A0A8S9M1J0"/>
<proteinExistence type="predicted"/>
<accession>A0A8S9M1J0</accession>
<evidence type="ECO:0000256" key="1">
    <source>
        <dbReference type="SAM" id="MobiDB-lite"/>
    </source>
</evidence>
<dbReference type="EMBL" id="QGKY02000089">
    <property type="protein sequence ID" value="KAF2611276.1"/>
    <property type="molecule type" value="Genomic_DNA"/>
</dbReference>
<feature type="region of interest" description="Disordered" evidence="1">
    <location>
        <begin position="59"/>
        <end position="140"/>
    </location>
</feature>
<feature type="compositionally biased region" description="Basic and acidic residues" evidence="1">
    <location>
        <begin position="130"/>
        <end position="140"/>
    </location>
</feature>
<sequence>MPVNSSVPELTVADYGWPNDMQSSVADYGWPSDMQNELGFWDQDDLFDVDELLGDLDVDLLTGTDPSQNQNQEQVHPGGNDSHPFLLEPQNDICQNQEQVQPGGDDSHPFQLEPRDDPCQNQNHVQTGGDDSHPLELEPHDGHEFFDLSFLDL</sequence>
<evidence type="ECO:0000313" key="2">
    <source>
        <dbReference type="EMBL" id="KAF2611276.1"/>
    </source>
</evidence>
<gene>
    <name evidence="2" type="ORF">F2Q70_00009790</name>
</gene>